<dbReference type="AlphaFoldDB" id="A0AB33Z2E5"/>
<dbReference type="GO" id="GO:0005524">
    <property type="term" value="F:ATP binding"/>
    <property type="evidence" value="ECO:0007669"/>
    <property type="project" value="UniProtKB-UniRule"/>
</dbReference>
<keyword evidence="7 10" id="KW-0067">ATP-binding</keyword>
<feature type="site" description="Interaction with substrate tRNA" evidence="10">
    <location>
        <position position="103"/>
    </location>
</feature>
<organism evidence="14 15">
    <name type="scientific">Cycloclasticus pugetii</name>
    <dbReference type="NCBI Taxonomy" id="34068"/>
    <lineage>
        <taxon>Bacteria</taxon>
        <taxon>Pseudomonadati</taxon>
        <taxon>Pseudomonadota</taxon>
        <taxon>Gammaproteobacteria</taxon>
        <taxon>Thiotrichales</taxon>
        <taxon>Piscirickettsiaceae</taxon>
        <taxon>Cycloclasticus</taxon>
    </lineage>
</organism>
<dbReference type="InterPro" id="IPR039657">
    <property type="entry name" value="Dimethylallyltransferase"/>
</dbReference>
<name>A0AB33Z2E5_9GAMM</name>
<feature type="region of interest" description="Interaction with substrate tRNA" evidence="10">
    <location>
        <begin position="161"/>
        <end position="165"/>
    </location>
</feature>
<dbReference type="NCBIfam" id="TIGR00174">
    <property type="entry name" value="miaA"/>
    <property type="match status" value="1"/>
</dbReference>
<dbReference type="EMBL" id="ASHL01000002">
    <property type="protein sequence ID" value="EPD13611.1"/>
    <property type="molecule type" value="Genomic_DNA"/>
</dbReference>
<evidence type="ECO:0000256" key="10">
    <source>
        <dbReference type="HAMAP-Rule" id="MF_00185"/>
    </source>
</evidence>
<dbReference type="Gene3D" id="1.10.20.140">
    <property type="match status" value="1"/>
</dbReference>
<keyword evidence="6 10" id="KW-0547">Nucleotide-binding</keyword>
<evidence type="ECO:0000256" key="7">
    <source>
        <dbReference type="ARBA" id="ARBA00022840"/>
    </source>
</evidence>
<protein>
    <recommendedName>
        <fullName evidence="10">tRNA dimethylallyltransferase</fullName>
        <ecNumber evidence="10">2.5.1.75</ecNumber>
    </recommendedName>
    <alternativeName>
        <fullName evidence="10">Dimethylallyl diphosphate:tRNA dimethylallyltransferase</fullName>
        <shortName evidence="10">DMAPP:tRNA dimethylallyltransferase</shortName>
        <shortName evidence="10">DMATase</shortName>
    </alternativeName>
    <alternativeName>
        <fullName evidence="10">Isopentenyl-diphosphate:tRNA isopentenyltransferase</fullName>
        <shortName evidence="10">IPP transferase</shortName>
        <shortName evidence="10">IPPT</shortName>
        <shortName evidence="10">IPTase</shortName>
    </alternativeName>
</protein>
<feature type="binding site" evidence="10">
    <location>
        <begin position="12"/>
        <end position="19"/>
    </location>
    <ligand>
        <name>ATP</name>
        <dbReference type="ChEBI" id="CHEBI:30616"/>
    </ligand>
</feature>
<dbReference type="Pfam" id="PF01715">
    <property type="entry name" value="IPPT"/>
    <property type="match status" value="1"/>
</dbReference>
<reference evidence="14 15" key="1">
    <citation type="journal article" date="2013" name="Genome Announc.">
        <title>Genome Sequence of the Pyrene- and Fluoranthene-Degrading Bacterium Cycloclasticus sp. Strain PY97M.</title>
        <authorList>
            <person name="Cui Z."/>
            <person name="Xu G."/>
            <person name="Li Q."/>
            <person name="Gao W."/>
            <person name="Zheng L."/>
        </authorList>
    </citation>
    <scope>NUCLEOTIDE SEQUENCE [LARGE SCALE GENOMIC DNA]</scope>
    <source>
        <strain evidence="14 15">PY97M</strain>
    </source>
</reference>
<evidence type="ECO:0000256" key="8">
    <source>
        <dbReference type="ARBA" id="ARBA00022842"/>
    </source>
</evidence>
<keyword evidence="8 10" id="KW-0460">Magnesium</keyword>
<evidence type="ECO:0000256" key="11">
    <source>
        <dbReference type="RuleBase" id="RU003783"/>
    </source>
</evidence>
<feature type="site" description="Interaction with substrate tRNA" evidence="10">
    <location>
        <position position="125"/>
    </location>
</feature>
<dbReference type="InterPro" id="IPR027417">
    <property type="entry name" value="P-loop_NTPase"/>
</dbReference>
<dbReference type="PANTHER" id="PTHR11088">
    <property type="entry name" value="TRNA DIMETHYLALLYLTRANSFERASE"/>
    <property type="match status" value="1"/>
</dbReference>
<keyword evidence="15" id="KW-1185">Reference proteome</keyword>
<dbReference type="FunFam" id="1.10.20.140:FF:000001">
    <property type="entry name" value="tRNA dimethylallyltransferase"/>
    <property type="match status" value="1"/>
</dbReference>
<keyword evidence="5 10" id="KW-0819">tRNA processing</keyword>
<dbReference type="GO" id="GO:0052381">
    <property type="term" value="F:tRNA dimethylallyltransferase activity"/>
    <property type="evidence" value="ECO:0007669"/>
    <property type="project" value="UniProtKB-UniRule"/>
</dbReference>
<evidence type="ECO:0000256" key="5">
    <source>
        <dbReference type="ARBA" id="ARBA00022694"/>
    </source>
</evidence>
<evidence type="ECO:0000256" key="4">
    <source>
        <dbReference type="ARBA" id="ARBA00022679"/>
    </source>
</evidence>
<dbReference type="SUPFAM" id="SSF52540">
    <property type="entry name" value="P-loop containing nucleoside triphosphate hydrolases"/>
    <property type="match status" value="1"/>
</dbReference>
<keyword evidence="4 10" id="KW-0808">Transferase</keyword>
<feature type="region of interest" description="Interaction with substrate tRNA" evidence="10">
    <location>
        <begin position="37"/>
        <end position="40"/>
    </location>
</feature>
<dbReference type="HAMAP" id="MF_00185">
    <property type="entry name" value="IPP_trans"/>
    <property type="match status" value="1"/>
</dbReference>
<proteinExistence type="inferred from homology"/>
<evidence type="ECO:0000256" key="9">
    <source>
        <dbReference type="ARBA" id="ARBA00049563"/>
    </source>
</evidence>
<evidence type="ECO:0000313" key="14">
    <source>
        <dbReference type="EMBL" id="EPD13611.1"/>
    </source>
</evidence>
<dbReference type="GO" id="GO:0006400">
    <property type="term" value="P:tRNA modification"/>
    <property type="evidence" value="ECO:0007669"/>
    <property type="project" value="TreeGrafter"/>
</dbReference>
<comment type="similarity">
    <text evidence="3 10 13">Belongs to the IPP transferase family.</text>
</comment>
<dbReference type="EC" id="2.5.1.75" evidence="10"/>
<dbReference type="PANTHER" id="PTHR11088:SF60">
    <property type="entry name" value="TRNA DIMETHYLALLYLTRANSFERASE"/>
    <property type="match status" value="1"/>
</dbReference>
<accession>A0AB33Z2E5</accession>
<evidence type="ECO:0000256" key="12">
    <source>
        <dbReference type="RuleBase" id="RU003784"/>
    </source>
</evidence>
<comment type="caution">
    <text evidence="10">Lacks conserved residue(s) required for the propagation of feature annotation.</text>
</comment>
<comment type="cofactor">
    <cofactor evidence="1 10">
        <name>Mg(2+)</name>
        <dbReference type="ChEBI" id="CHEBI:18420"/>
    </cofactor>
</comment>
<dbReference type="Proteomes" id="UP000015462">
    <property type="component" value="Unassembled WGS sequence"/>
</dbReference>
<evidence type="ECO:0000256" key="3">
    <source>
        <dbReference type="ARBA" id="ARBA00005842"/>
    </source>
</evidence>
<evidence type="ECO:0000313" key="15">
    <source>
        <dbReference type="Proteomes" id="UP000015462"/>
    </source>
</evidence>
<feature type="binding site" evidence="10">
    <location>
        <begin position="14"/>
        <end position="19"/>
    </location>
    <ligand>
        <name>substrate</name>
    </ligand>
</feature>
<evidence type="ECO:0000256" key="6">
    <source>
        <dbReference type="ARBA" id="ARBA00022741"/>
    </source>
</evidence>
<evidence type="ECO:0000256" key="1">
    <source>
        <dbReference type="ARBA" id="ARBA00001946"/>
    </source>
</evidence>
<dbReference type="RefSeq" id="WP_016390008.1">
    <property type="nucleotide sequence ID" value="NZ_KE646806.1"/>
</dbReference>
<comment type="subunit">
    <text evidence="10">Monomer.</text>
</comment>
<evidence type="ECO:0000256" key="2">
    <source>
        <dbReference type="ARBA" id="ARBA00003213"/>
    </source>
</evidence>
<sequence length="312" mass="34912">MSILPRVVMLMGPTASGKTALGVEIAKALDGEVISVDSALVYRGMDIGTAKPDLAERQGVKHHLIDILDPSESFSAGQFREQALGLINEVASRGKMPILVGGTMLYFHVLLNGMAKLPDANAAIRQEIDQQAASEGWEAVHDHLKKVDPEAAKRIHPNDTQRIQRALEVFLVSGKSQSDWLLEQAKQPLPFEVFKFAIMPSNRIELHDKIALRMDKMIENGFLDEVRCLFERGDLTALLPAIRAVGYRQAWSHLLGEYDEVTFREKAIIATRQLAKRQFTWLRQQTKTTLLDIAAPRVLEQVLSEVNKKTTR</sequence>
<gene>
    <name evidence="10" type="primary">miaA</name>
    <name evidence="14" type="ORF">L196_03721</name>
</gene>
<dbReference type="Gene3D" id="3.40.50.300">
    <property type="entry name" value="P-loop containing nucleotide triphosphate hydrolases"/>
    <property type="match status" value="1"/>
</dbReference>
<comment type="catalytic activity">
    <reaction evidence="9 10 11">
        <text>adenosine(37) in tRNA + dimethylallyl diphosphate = N(6)-dimethylallyladenosine(37) in tRNA + diphosphate</text>
        <dbReference type="Rhea" id="RHEA:26482"/>
        <dbReference type="Rhea" id="RHEA-COMP:10162"/>
        <dbReference type="Rhea" id="RHEA-COMP:10375"/>
        <dbReference type="ChEBI" id="CHEBI:33019"/>
        <dbReference type="ChEBI" id="CHEBI:57623"/>
        <dbReference type="ChEBI" id="CHEBI:74411"/>
        <dbReference type="ChEBI" id="CHEBI:74415"/>
        <dbReference type="EC" id="2.5.1.75"/>
    </reaction>
</comment>
<comment type="function">
    <text evidence="2 10 12">Catalyzes the transfer of a dimethylallyl group onto the adenine at position 37 in tRNAs that read codons beginning with uridine, leading to the formation of N6-(dimethylallyl)adenosine (i(6)A).</text>
</comment>
<dbReference type="InterPro" id="IPR018022">
    <property type="entry name" value="IPT"/>
</dbReference>
<comment type="caution">
    <text evidence="14">The sequence shown here is derived from an EMBL/GenBank/DDBJ whole genome shotgun (WGS) entry which is preliminary data.</text>
</comment>
<evidence type="ECO:0000256" key="13">
    <source>
        <dbReference type="RuleBase" id="RU003785"/>
    </source>
</evidence>